<proteinExistence type="predicted"/>
<dbReference type="PANTHER" id="PTHR48079">
    <property type="entry name" value="PROTEIN YEEZ"/>
    <property type="match status" value="1"/>
</dbReference>
<name>A0A975M3R7_9MICC</name>
<reference evidence="1 2" key="1">
    <citation type="submission" date="2021-05" db="EMBL/GenBank/DDBJ databases">
        <title>Novel species in genus Arthrobacter.</title>
        <authorList>
            <person name="Zhang G."/>
        </authorList>
    </citation>
    <scope>NUCLEOTIDE SEQUENCE [LARGE SCALE GENOMIC DNA]</scope>
    <source>
        <strain evidence="2">zg-ZUI227</strain>
    </source>
</reference>
<gene>
    <name evidence="1" type="ORF">KKR91_10870</name>
</gene>
<evidence type="ECO:0000313" key="2">
    <source>
        <dbReference type="Proteomes" id="UP000676885"/>
    </source>
</evidence>
<dbReference type="PANTHER" id="PTHR48079:SF6">
    <property type="entry name" value="NAD(P)-BINDING DOMAIN-CONTAINING PROTEIN-RELATED"/>
    <property type="match status" value="1"/>
</dbReference>
<accession>A0A975M3R7</accession>
<dbReference type="GO" id="GO:0005737">
    <property type="term" value="C:cytoplasm"/>
    <property type="evidence" value="ECO:0007669"/>
    <property type="project" value="TreeGrafter"/>
</dbReference>
<dbReference type="GO" id="GO:0004029">
    <property type="term" value="F:aldehyde dehydrogenase (NAD+) activity"/>
    <property type="evidence" value="ECO:0007669"/>
    <property type="project" value="TreeGrafter"/>
</dbReference>
<dbReference type="InterPro" id="IPR036291">
    <property type="entry name" value="NAD(P)-bd_dom_sf"/>
</dbReference>
<keyword evidence="2" id="KW-1185">Reference proteome</keyword>
<dbReference type="KEGG" id="ajg:KKR91_10870"/>
<dbReference type="EMBL" id="CP076022">
    <property type="protein sequence ID" value="QWC09024.1"/>
    <property type="molecule type" value="Genomic_DNA"/>
</dbReference>
<dbReference type="InterPro" id="IPR051783">
    <property type="entry name" value="NAD(P)-dependent_oxidoreduct"/>
</dbReference>
<dbReference type="AlphaFoldDB" id="A0A975M3R7"/>
<dbReference type="Proteomes" id="UP000676885">
    <property type="component" value="Chromosome"/>
</dbReference>
<protein>
    <submittedName>
        <fullName evidence="1">Epimerase</fullName>
    </submittedName>
</protein>
<dbReference type="SUPFAM" id="SSF51735">
    <property type="entry name" value="NAD(P)-binding Rossmann-fold domains"/>
    <property type="match status" value="1"/>
</dbReference>
<evidence type="ECO:0000313" key="1">
    <source>
        <dbReference type="EMBL" id="QWC09024.1"/>
    </source>
</evidence>
<organism evidence="1 2">
    <name type="scientific">Arthrobacter jiangjiafuii</name>
    <dbReference type="NCBI Taxonomy" id="2817475"/>
    <lineage>
        <taxon>Bacteria</taxon>
        <taxon>Bacillati</taxon>
        <taxon>Actinomycetota</taxon>
        <taxon>Actinomycetes</taxon>
        <taxon>Micrococcales</taxon>
        <taxon>Micrococcaceae</taxon>
        <taxon>Arthrobacter</taxon>
    </lineage>
</organism>
<dbReference type="Gene3D" id="3.40.50.720">
    <property type="entry name" value="NAD(P)-binding Rossmann-like Domain"/>
    <property type="match status" value="1"/>
</dbReference>
<sequence>MRILILGGTVFLSREVARQAVARGHDVTCLARGTSGPPVTGAAFVTADRDTGISAYAGLEGDWDAVIDVARKPQQVQDALLALSGSSSHWSFVSSASVYAANDTPGADETAERLAPMAAVDGRYTDPADGEYGQAKAACEDLVRGLGPANVLVTRPGLIAGPEDDSDRFGYWPARLAQERSPVLIPAMAAESMTQTIDVRDLALWLVTGAEESRTGSFNVMGPSVPFGELLALAADAAGFHGSFRSADPQWLHEQGVAYWAGNESLPLWLPEEYGGFCTRSTEAALNAGLMLRPVEQTVRDVLDDEQERGIYRERKSGLSTARETVLLAALDVA</sequence>
<dbReference type="RefSeq" id="WP_210229470.1">
    <property type="nucleotide sequence ID" value="NZ_CP076022.1"/>
</dbReference>